<reference evidence="2 3" key="1">
    <citation type="submission" date="2024-03" db="EMBL/GenBank/DDBJ databases">
        <title>Human intestinal bacterial collection.</title>
        <authorList>
            <person name="Pauvert C."/>
            <person name="Hitch T.C.A."/>
            <person name="Clavel T."/>
        </authorList>
    </citation>
    <scope>NUCLEOTIDE SEQUENCE [LARGE SCALE GENOMIC DNA]</scope>
    <source>
        <strain evidence="2 3">CLA-AA-H192</strain>
    </source>
</reference>
<evidence type="ECO:0000313" key="2">
    <source>
        <dbReference type="EMBL" id="MEQ2510744.1"/>
    </source>
</evidence>
<dbReference type="EMBL" id="JBBMFF010000182">
    <property type="protein sequence ID" value="MEQ2510744.1"/>
    <property type="molecule type" value="Genomic_DNA"/>
</dbReference>
<gene>
    <name evidence="2" type="primary">imm40</name>
    <name evidence="2" type="ORF">WMO66_05695</name>
</gene>
<dbReference type="Pfam" id="PF15569">
    <property type="entry name" value="Imm40"/>
    <property type="match status" value="1"/>
</dbReference>
<protein>
    <submittedName>
        <fullName evidence="2">Imm40 family immunity protein</fullName>
    </submittedName>
</protein>
<feature type="domain" description="Immunity protein 40" evidence="1">
    <location>
        <begin position="21"/>
        <end position="100"/>
    </location>
</feature>
<sequence>MTFQYYPPQLLQKARETYWGELAWHVCDIPDVLEYAHSENLVILGGDVITPQEKHTYDNWYYNISHSLTIEKNVQASIDLTRSYIGAYVRKNGNNYLFVVSLTRLLFVNEQIACTEPLP</sequence>
<accession>A0ABV1G5Y6</accession>
<dbReference type="RefSeq" id="WP_349135426.1">
    <property type="nucleotide sequence ID" value="NZ_JBBMFF010000182.1"/>
</dbReference>
<comment type="caution">
    <text evidence="2">The sequence shown here is derived from an EMBL/GenBank/DDBJ whole genome shotgun (WGS) entry which is preliminary data.</text>
</comment>
<evidence type="ECO:0000259" key="1">
    <source>
        <dbReference type="Pfam" id="PF15569"/>
    </source>
</evidence>
<organism evidence="2 3">
    <name type="scientific">Faecousia intestinalis</name>
    <dbReference type="NCBI Taxonomy" id="3133167"/>
    <lineage>
        <taxon>Bacteria</taxon>
        <taxon>Bacillati</taxon>
        <taxon>Bacillota</taxon>
        <taxon>Clostridia</taxon>
        <taxon>Eubacteriales</taxon>
        <taxon>Oscillospiraceae</taxon>
        <taxon>Faecousia</taxon>
    </lineage>
</organism>
<dbReference type="Proteomes" id="UP001491552">
    <property type="component" value="Unassembled WGS sequence"/>
</dbReference>
<proteinExistence type="predicted"/>
<dbReference type="InterPro" id="IPR029080">
    <property type="entry name" value="Imm40"/>
</dbReference>
<evidence type="ECO:0000313" key="3">
    <source>
        <dbReference type="Proteomes" id="UP001491552"/>
    </source>
</evidence>
<keyword evidence="3" id="KW-1185">Reference proteome</keyword>
<name>A0ABV1G5Y6_9FIRM</name>